<dbReference type="OrthoDB" id="408954at2759"/>
<protein>
    <submittedName>
        <fullName evidence="1">SMO1-3 protein</fullName>
    </submittedName>
</protein>
<accession>A0A812UW54</accession>
<gene>
    <name evidence="1" type="primary">SMO1-3</name>
    <name evidence="1" type="ORF">SNEC2469_LOCUS16906</name>
</gene>
<feature type="non-terminal residue" evidence="1">
    <location>
        <position position="110"/>
    </location>
</feature>
<organism evidence="1 2">
    <name type="scientific">Symbiodinium necroappetens</name>
    <dbReference type="NCBI Taxonomy" id="1628268"/>
    <lineage>
        <taxon>Eukaryota</taxon>
        <taxon>Sar</taxon>
        <taxon>Alveolata</taxon>
        <taxon>Dinophyceae</taxon>
        <taxon>Suessiales</taxon>
        <taxon>Symbiodiniaceae</taxon>
        <taxon>Symbiodinium</taxon>
    </lineage>
</organism>
<name>A0A812UW54_9DINO</name>
<keyword evidence="2" id="KW-1185">Reference proteome</keyword>
<proteinExistence type="predicted"/>
<comment type="caution">
    <text evidence="1">The sequence shown here is derived from an EMBL/GenBank/DDBJ whole genome shotgun (WGS) entry which is preliminary data.</text>
</comment>
<evidence type="ECO:0000313" key="1">
    <source>
        <dbReference type="EMBL" id="CAE7582505.1"/>
    </source>
</evidence>
<sequence length="110" mass="11892">MLWETGLRELAGELLQDGLQLALQSIFPASSNRAAAASRLEVNKAMTNLEVFQLAGSLFERAGQQDTPSIATLLTHMGVAKGDAGDHQGAMEAFWHARRIRKVTGTLETV</sequence>
<evidence type="ECO:0000313" key="2">
    <source>
        <dbReference type="Proteomes" id="UP000601435"/>
    </source>
</evidence>
<dbReference type="AlphaFoldDB" id="A0A812UW54"/>
<dbReference type="EMBL" id="CAJNJA010027683">
    <property type="protein sequence ID" value="CAE7582505.1"/>
    <property type="molecule type" value="Genomic_DNA"/>
</dbReference>
<reference evidence="1" key="1">
    <citation type="submission" date="2021-02" db="EMBL/GenBank/DDBJ databases">
        <authorList>
            <person name="Dougan E. K."/>
            <person name="Rhodes N."/>
            <person name="Thang M."/>
            <person name="Chan C."/>
        </authorList>
    </citation>
    <scope>NUCLEOTIDE SEQUENCE</scope>
</reference>
<dbReference type="Proteomes" id="UP000601435">
    <property type="component" value="Unassembled WGS sequence"/>
</dbReference>